<evidence type="ECO:0000313" key="2">
    <source>
        <dbReference type="EMBL" id="VAX30808.1"/>
    </source>
</evidence>
<dbReference type="PANTHER" id="PTHR30347">
    <property type="entry name" value="POTASSIUM CHANNEL RELATED"/>
    <property type="match status" value="1"/>
</dbReference>
<dbReference type="GO" id="GO:0016020">
    <property type="term" value="C:membrane"/>
    <property type="evidence" value="ECO:0007669"/>
    <property type="project" value="InterPro"/>
</dbReference>
<feature type="domain" description="Mechanosensitive ion channel MscS C-terminal" evidence="1">
    <location>
        <begin position="2"/>
        <end position="83"/>
    </location>
</feature>
<feature type="non-terminal residue" evidence="2">
    <location>
        <position position="1"/>
    </location>
</feature>
<dbReference type="Pfam" id="PF21082">
    <property type="entry name" value="MS_channel_3rd"/>
    <property type="match status" value="1"/>
</dbReference>
<dbReference type="InterPro" id="IPR011066">
    <property type="entry name" value="MscS_channel_C_sf"/>
</dbReference>
<name>A0A3B1D4A2_9ZZZZ</name>
<dbReference type="InterPro" id="IPR052702">
    <property type="entry name" value="MscS-like_channel"/>
</dbReference>
<protein>
    <recommendedName>
        <fullName evidence="1">Mechanosensitive ion channel MscS C-terminal domain-containing protein</fullName>
    </recommendedName>
</protein>
<dbReference type="Gene3D" id="3.30.70.100">
    <property type="match status" value="1"/>
</dbReference>
<dbReference type="EMBL" id="UOGI01000087">
    <property type="protein sequence ID" value="VAX30808.1"/>
    <property type="molecule type" value="Genomic_DNA"/>
</dbReference>
<proteinExistence type="predicted"/>
<reference evidence="2" key="1">
    <citation type="submission" date="2018-06" db="EMBL/GenBank/DDBJ databases">
        <authorList>
            <person name="Zhirakovskaya E."/>
        </authorList>
    </citation>
    <scope>NUCLEOTIDE SEQUENCE</scope>
</reference>
<sequence>RIPVSVAYGSDIDLVEKTLLDISLENKNVLDSPAPRVRFREFGDSSLRFELLCWAREPAVRGLTIHEINKSIYRKFREMGIRIPFPQRDVHIYREGSSGSFND</sequence>
<dbReference type="AlphaFoldDB" id="A0A3B1D4A2"/>
<dbReference type="PANTHER" id="PTHR30347:SF1">
    <property type="entry name" value="MECHANOSENSITIVE CHANNEL MSCK"/>
    <property type="match status" value="1"/>
</dbReference>
<dbReference type="InterPro" id="IPR049278">
    <property type="entry name" value="MS_channel_C"/>
</dbReference>
<accession>A0A3B1D4A2</accession>
<organism evidence="2">
    <name type="scientific">hydrothermal vent metagenome</name>
    <dbReference type="NCBI Taxonomy" id="652676"/>
    <lineage>
        <taxon>unclassified sequences</taxon>
        <taxon>metagenomes</taxon>
        <taxon>ecological metagenomes</taxon>
    </lineage>
</organism>
<evidence type="ECO:0000259" key="1">
    <source>
        <dbReference type="Pfam" id="PF21082"/>
    </source>
</evidence>
<dbReference type="SUPFAM" id="SSF82689">
    <property type="entry name" value="Mechanosensitive channel protein MscS (YggB), C-terminal domain"/>
    <property type="match status" value="1"/>
</dbReference>
<gene>
    <name evidence="2" type="ORF">MNBD_NITROSPIRAE03-1767</name>
</gene>